<keyword evidence="1" id="KW-0732">Signal</keyword>
<dbReference type="SUPFAM" id="SSF50969">
    <property type="entry name" value="YVTN repeat-like/Quinoprotein amine dehydrogenase"/>
    <property type="match status" value="1"/>
</dbReference>
<dbReference type="InterPro" id="IPR011044">
    <property type="entry name" value="Quino_amine_DH_bsu"/>
</dbReference>
<feature type="chain" id="PRO_5035217196" evidence="1">
    <location>
        <begin position="19"/>
        <end position="896"/>
    </location>
</feature>
<dbReference type="AlphaFoldDB" id="A0A8J2QUR2"/>
<dbReference type="OrthoDB" id="7071878at2759"/>
<reference evidence="2" key="1">
    <citation type="submission" date="2021-09" db="EMBL/GenBank/DDBJ databases">
        <authorList>
            <person name="Martin H S."/>
        </authorList>
    </citation>
    <scope>NUCLEOTIDE SEQUENCE</scope>
</reference>
<feature type="signal peptide" evidence="1">
    <location>
        <begin position="1"/>
        <end position="18"/>
    </location>
</feature>
<gene>
    <name evidence="2" type="ORF">DCHRY22_LOCUS10153</name>
</gene>
<sequence length="896" mass="100678">MRTQAFLCVVLFIGEYIAAPLSEEKDDKIVIPRQIFDDNFIKCKAKHDIVDVMVPLNAFTLKTKIGFDSDSKPDMTVFLVEADLKDGKRVDKGLYLYKNDEVKMVLPNGRAAAASFDDEKIVYFGASDGLYVYNVDSKSADKYGKFSDSIIDIATNVDGKHIYILSEDHKLYNVTNEGADKELLQDVEDAQEIVLDYFENIYFYDSNKDVFIKNADGIIKVQGLPEGRKSLKLWNPLLTIQGWAVLLVDNALYVINANGIAIASGQEYSPNAKPTAFAAFAKIVECHAYNKNLYTGNMRTQAFLCVVLFIGGCIAAPLSEENDDKIVITRHKLYNKNLLRYKAKYDIVDIMVPLNALTLESMKDIDSDSKPDVTVFLVEADLKNGKRVDKGLYLYKNDEVKMVLPNGRAAAASFDDEKIVYFGASDGLYVYNVDSKSAVKYGKFSDSIIDIGTNVDGKHIYILSEDHKLYNVTNEGADKELLQDVEDAQEIVLDYFENIYFYDSNKDVFIKNADGIIKVQGLPEGRKSLKLWNPLLTIQGWAVLLVDNALYVINANGIAIASGQEYSPNAKPTAFAAFAKIVECHAYNKNLYTGKMRTQAFLCVVLFIGGYIAAPLSEEKDDKIVILLSRHILFNKNYLKYKAKHDIVDIMVPLTALTLESMKDIDFDSKPDMAVFLVEADLKNGKRVDKGLYLYKNGEEKMVLPNGRAAAASFNDEEIVYFGASDGLYVYNVDSKSAVKYGNFSDSIIDIATNVDGKHIYILSEDHKLYNVTNEGADKELLQDVEDAQEIVLDYFENIYFYDSNKDVFIKNADGIIKVRGLPKGRKSLKFLGQDFLKVRYVILMTDNVLYVIFANGMAFASPVELSPNAKPTAYGLWSEIVHYYAYNKNLYVKYL</sequence>
<name>A0A8J2QUR2_9NEOP</name>
<accession>A0A8J2QUR2</accession>
<proteinExistence type="predicted"/>
<dbReference type="Proteomes" id="UP000789524">
    <property type="component" value="Unassembled WGS sequence"/>
</dbReference>
<evidence type="ECO:0000313" key="3">
    <source>
        <dbReference type="Proteomes" id="UP000789524"/>
    </source>
</evidence>
<protein>
    <submittedName>
        <fullName evidence="2">(African queen) hypothetical protein</fullName>
    </submittedName>
</protein>
<comment type="caution">
    <text evidence="2">The sequence shown here is derived from an EMBL/GenBank/DDBJ whole genome shotgun (WGS) entry which is preliminary data.</text>
</comment>
<organism evidence="2 3">
    <name type="scientific">Danaus chrysippus</name>
    <name type="common">African queen</name>
    <dbReference type="NCBI Taxonomy" id="151541"/>
    <lineage>
        <taxon>Eukaryota</taxon>
        <taxon>Metazoa</taxon>
        <taxon>Ecdysozoa</taxon>
        <taxon>Arthropoda</taxon>
        <taxon>Hexapoda</taxon>
        <taxon>Insecta</taxon>
        <taxon>Pterygota</taxon>
        <taxon>Neoptera</taxon>
        <taxon>Endopterygota</taxon>
        <taxon>Lepidoptera</taxon>
        <taxon>Glossata</taxon>
        <taxon>Ditrysia</taxon>
        <taxon>Papilionoidea</taxon>
        <taxon>Nymphalidae</taxon>
        <taxon>Danainae</taxon>
        <taxon>Danaini</taxon>
        <taxon>Danaina</taxon>
        <taxon>Danaus</taxon>
        <taxon>Anosia</taxon>
    </lineage>
</organism>
<dbReference type="EMBL" id="CAKASE010000068">
    <property type="protein sequence ID" value="CAG9572627.1"/>
    <property type="molecule type" value="Genomic_DNA"/>
</dbReference>
<keyword evidence="3" id="KW-1185">Reference proteome</keyword>
<evidence type="ECO:0000313" key="2">
    <source>
        <dbReference type="EMBL" id="CAG9572627.1"/>
    </source>
</evidence>
<evidence type="ECO:0000256" key="1">
    <source>
        <dbReference type="SAM" id="SignalP"/>
    </source>
</evidence>